<dbReference type="GO" id="GO:0006629">
    <property type="term" value="P:lipid metabolic process"/>
    <property type="evidence" value="ECO:0007669"/>
    <property type="project" value="InterPro"/>
</dbReference>
<dbReference type="GO" id="GO:0005886">
    <property type="term" value="C:plasma membrane"/>
    <property type="evidence" value="ECO:0007669"/>
    <property type="project" value="UniProtKB-SubCell"/>
</dbReference>
<feature type="transmembrane region" description="Helical" evidence="12">
    <location>
        <begin position="101"/>
        <end position="125"/>
    </location>
</feature>
<evidence type="ECO:0000256" key="4">
    <source>
        <dbReference type="ARBA" id="ARBA00022519"/>
    </source>
</evidence>
<keyword evidence="6" id="KW-0479">Metal-binding</keyword>
<dbReference type="GO" id="GO:0046872">
    <property type="term" value="F:metal ion binding"/>
    <property type="evidence" value="ECO:0007669"/>
    <property type="project" value="UniProtKB-KW"/>
</dbReference>
<organism evidence="14">
    <name type="scientific">marine metagenome</name>
    <dbReference type="NCBI Taxonomy" id="408172"/>
    <lineage>
        <taxon>unclassified sequences</taxon>
        <taxon>metagenomes</taxon>
        <taxon>ecological metagenomes</taxon>
    </lineage>
</organism>
<accession>A0A381YNA6</accession>
<evidence type="ECO:0000256" key="9">
    <source>
        <dbReference type="ARBA" id="ARBA00023004"/>
    </source>
</evidence>
<dbReference type="InterPro" id="IPR005804">
    <property type="entry name" value="FA_desaturase_dom"/>
</dbReference>
<keyword evidence="9" id="KW-0408">Iron</keyword>
<feature type="domain" description="Fatty acid desaturase" evidence="13">
    <location>
        <begin position="1"/>
        <end position="196"/>
    </location>
</feature>
<keyword evidence="4" id="KW-0997">Cell inner membrane</keyword>
<evidence type="ECO:0000256" key="8">
    <source>
        <dbReference type="ARBA" id="ARBA00023002"/>
    </source>
</evidence>
<evidence type="ECO:0000313" key="14">
    <source>
        <dbReference type="EMBL" id="SVA78508.1"/>
    </source>
</evidence>
<feature type="transmembrane region" description="Helical" evidence="12">
    <location>
        <begin position="195"/>
        <end position="212"/>
    </location>
</feature>
<evidence type="ECO:0000259" key="13">
    <source>
        <dbReference type="Pfam" id="PF00487"/>
    </source>
</evidence>
<keyword evidence="11 12" id="KW-0472">Membrane</keyword>
<dbReference type="InterPro" id="IPR033885">
    <property type="entry name" value="AlkB/XylM"/>
</dbReference>
<keyword evidence="8" id="KW-0560">Oxidoreductase</keyword>
<dbReference type="AlphaFoldDB" id="A0A381YNA6"/>
<feature type="non-terminal residue" evidence="14">
    <location>
        <position position="1"/>
    </location>
</feature>
<evidence type="ECO:0000256" key="6">
    <source>
        <dbReference type="ARBA" id="ARBA00022723"/>
    </source>
</evidence>
<keyword evidence="10" id="KW-0503">Monooxygenase</keyword>
<keyword evidence="7 12" id="KW-1133">Transmembrane helix</keyword>
<dbReference type="PANTHER" id="PTHR38674:SF1">
    <property type="entry name" value="ALKANE 1-MONOOXYGENASE 1"/>
    <property type="match status" value="1"/>
</dbReference>
<evidence type="ECO:0000256" key="3">
    <source>
        <dbReference type="ARBA" id="ARBA00022475"/>
    </source>
</evidence>
<evidence type="ECO:0000256" key="10">
    <source>
        <dbReference type="ARBA" id="ARBA00023033"/>
    </source>
</evidence>
<evidence type="ECO:0000256" key="1">
    <source>
        <dbReference type="ARBA" id="ARBA00004429"/>
    </source>
</evidence>
<dbReference type="PANTHER" id="PTHR38674">
    <property type="entry name" value="ALKANE 1-MONOOXYGENASE 1"/>
    <property type="match status" value="1"/>
</dbReference>
<dbReference type="GO" id="GO:0004497">
    <property type="term" value="F:monooxygenase activity"/>
    <property type="evidence" value="ECO:0007669"/>
    <property type="project" value="UniProtKB-KW"/>
</dbReference>
<dbReference type="CDD" id="cd03512">
    <property type="entry name" value="Alkane-hydroxylase"/>
    <property type="match status" value="1"/>
</dbReference>
<comment type="similarity">
    <text evidence="2">Belongs to the fatty acid desaturase type 1 family. AlkB subfamily.</text>
</comment>
<keyword evidence="5 12" id="KW-0812">Transmembrane</keyword>
<name>A0A381YNA6_9ZZZZ</name>
<keyword evidence="3" id="KW-1003">Cell membrane</keyword>
<proteinExistence type="inferred from homology"/>
<evidence type="ECO:0000256" key="12">
    <source>
        <dbReference type="SAM" id="Phobius"/>
    </source>
</evidence>
<evidence type="ECO:0000256" key="5">
    <source>
        <dbReference type="ARBA" id="ARBA00022692"/>
    </source>
</evidence>
<dbReference type="EMBL" id="UINC01018647">
    <property type="protein sequence ID" value="SVA78508.1"/>
    <property type="molecule type" value="Genomic_DNA"/>
</dbReference>
<evidence type="ECO:0000256" key="7">
    <source>
        <dbReference type="ARBA" id="ARBA00022989"/>
    </source>
</evidence>
<comment type="subcellular location">
    <subcellularLocation>
        <location evidence="1">Cell inner membrane</location>
        <topology evidence="1">Multi-pass membrane protein</topology>
    </subcellularLocation>
</comment>
<reference evidence="14" key="1">
    <citation type="submission" date="2018-05" db="EMBL/GenBank/DDBJ databases">
        <authorList>
            <person name="Lanie J.A."/>
            <person name="Ng W.-L."/>
            <person name="Kazmierczak K.M."/>
            <person name="Andrzejewski T.M."/>
            <person name="Davidsen T.M."/>
            <person name="Wayne K.J."/>
            <person name="Tettelin H."/>
            <person name="Glass J.I."/>
            <person name="Rusch D."/>
            <person name="Podicherti R."/>
            <person name="Tsui H.-C.T."/>
            <person name="Winkler M.E."/>
        </authorList>
    </citation>
    <scope>NUCLEOTIDE SEQUENCE</scope>
</reference>
<sequence length="237" mass="27778">HELVHHKKNKLDWIMGNLMLSFSIDNAFAVEHVYGHHKNVGLSSDPATAKRGQSLYRFFIESSIKEHVDAWKIELKRLKKRGCFALSLYNKMIIGYLQSSIIAVVAFFLSGWYGVLMFLGIAMFAKFFLESINYVEHYGLVRIKGTPVELHHSWNTNKRISSILLYNVTRHSHHHEQGSLEFWKLKPKDDAPEMPYGYLSTLYLVVFFPWLYRKMMEPKLEYWKENYASKGERQLAA</sequence>
<protein>
    <recommendedName>
        <fullName evidence="13">Fatty acid desaturase domain-containing protein</fullName>
    </recommendedName>
</protein>
<evidence type="ECO:0000256" key="2">
    <source>
        <dbReference type="ARBA" id="ARBA00010823"/>
    </source>
</evidence>
<dbReference type="Pfam" id="PF00487">
    <property type="entry name" value="FA_desaturase"/>
    <property type="match status" value="1"/>
</dbReference>
<evidence type="ECO:0000256" key="11">
    <source>
        <dbReference type="ARBA" id="ARBA00023136"/>
    </source>
</evidence>
<gene>
    <name evidence="14" type="ORF">METZ01_LOCUS131362</name>
</gene>